<evidence type="ECO:0000256" key="3">
    <source>
        <dbReference type="SAM" id="Coils"/>
    </source>
</evidence>
<feature type="signal peptide" evidence="4">
    <location>
        <begin position="1"/>
        <end position="20"/>
    </location>
</feature>
<keyword evidence="8" id="KW-1185">Reference proteome</keyword>
<dbReference type="Pfam" id="PF03938">
    <property type="entry name" value="OmpH"/>
    <property type="match status" value="1"/>
</dbReference>
<dbReference type="Proteomes" id="UP000396862">
    <property type="component" value="Unassembled WGS sequence"/>
</dbReference>
<dbReference type="AlphaFoldDB" id="A0A2P8CG25"/>
<sequence>MKKIVLLFALILSMAGYTYAQKYAYVDTEYILDNIPAYHAAQDQLDKISKQYQKELETLHAELDQMYKDFQAESVLLSDDMKRRREDVIVSKEKEYKKLQRQYFGPEGDLYKKRESLIKPIQDDIYNAIQEIAEQGSYAVIFDRSSGMSMLYTNPKYDLSDQVLQKLGYKN</sequence>
<feature type="chain" id="PRO_5015119923" evidence="4">
    <location>
        <begin position="21"/>
        <end position="171"/>
    </location>
</feature>
<dbReference type="GO" id="GO:0051082">
    <property type="term" value="F:unfolded protein binding"/>
    <property type="evidence" value="ECO:0007669"/>
    <property type="project" value="InterPro"/>
</dbReference>
<evidence type="ECO:0000256" key="4">
    <source>
        <dbReference type="SAM" id="SignalP"/>
    </source>
</evidence>
<dbReference type="SUPFAM" id="SSF111384">
    <property type="entry name" value="OmpH-like"/>
    <property type="match status" value="1"/>
</dbReference>
<dbReference type="OrthoDB" id="9788552at2"/>
<reference evidence="6 7" key="1">
    <citation type="submission" date="2018-03" db="EMBL/GenBank/DDBJ databases">
        <title>Genomic Encyclopedia of Archaeal and Bacterial Type Strains, Phase II (KMG-II): from individual species to whole genera.</title>
        <authorList>
            <person name="Goeker M."/>
        </authorList>
    </citation>
    <scope>NUCLEOTIDE SEQUENCE [LARGE SCALE GENOMIC DNA]</scope>
    <source>
        <strain evidence="6 7">DSM 27267</strain>
    </source>
</reference>
<name>A0A2P8CG25_9BACT</name>
<evidence type="ECO:0000256" key="2">
    <source>
        <dbReference type="ARBA" id="ARBA00022729"/>
    </source>
</evidence>
<evidence type="ECO:0000313" key="7">
    <source>
        <dbReference type="Proteomes" id="UP000240621"/>
    </source>
</evidence>
<dbReference type="Gene3D" id="3.30.910.20">
    <property type="entry name" value="Skp domain"/>
    <property type="match status" value="1"/>
</dbReference>
<organism evidence="6 7">
    <name type="scientific">Prolixibacter denitrificans</name>
    <dbReference type="NCBI Taxonomy" id="1541063"/>
    <lineage>
        <taxon>Bacteria</taxon>
        <taxon>Pseudomonadati</taxon>
        <taxon>Bacteroidota</taxon>
        <taxon>Bacteroidia</taxon>
        <taxon>Marinilabiliales</taxon>
        <taxon>Prolixibacteraceae</taxon>
        <taxon>Prolixibacter</taxon>
    </lineage>
</organism>
<dbReference type="PANTHER" id="PTHR35089">
    <property type="entry name" value="CHAPERONE PROTEIN SKP"/>
    <property type="match status" value="1"/>
</dbReference>
<comment type="similarity">
    <text evidence="1">Belongs to the Skp family.</text>
</comment>
<feature type="coiled-coil region" evidence="3">
    <location>
        <begin position="38"/>
        <end position="102"/>
    </location>
</feature>
<gene>
    <name evidence="6" type="ORF">CLV93_103348</name>
    <name evidence="5" type="ORF">JCM18694_37170</name>
</gene>
<evidence type="ECO:0000256" key="1">
    <source>
        <dbReference type="ARBA" id="ARBA00009091"/>
    </source>
</evidence>
<dbReference type="PANTHER" id="PTHR35089:SF1">
    <property type="entry name" value="CHAPERONE PROTEIN SKP"/>
    <property type="match status" value="1"/>
</dbReference>
<dbReference type="EMBL" id="PYGC01000003">
    <property type="protein sequence ID" value="PSK83930.1"/>
    <property type="molecule type" value="Genomic_DNA"/>
</dbReference>
<evidence type="ECO:0000313" key="8">
    <source>
        <dbReference type="Proteomes" id="UP000396862"/>
    </source>
</evidence>
<dbReference type="Proteomes" id="UP000240621">
    <property type="component" value="Unassembled WGS sequence"/>
</dbReference>
<comment type="caution">
    <text evidence="6">The sequence shown here is derived from an EMBL/GenBank/DDBJ whole genome shotgun (WGS) entry which is preliminary data.</text>
</comment>
<evidence type="ECO:0000313" key="5">
    <source>
        <dbReference type="EMBL" id="GET23471.1"/>
    </source>
</evidence>
<protein>
    <submittedName>
        <fullName evidence="5 6">Membrane protein</fullName>
    </submittedName>
</protein>
<dbReference type="SMART" id="SM00935">
    <property type="entry name" value="OmpH"/>
    <property type="match status" value="1"/>
</dbReference>
<dbReference type="EMBL" id="BLAU01000001">
    <property type="protein sequence ID" value="GET23471.1"/>
    <property type="molecule type" value="Genomic_DNA"/>
</dbReference>
<keyword evidence="2 4" id="KW-0732">Signal</keyword>
<proteinExistence type="inferred from homology"/>
<reference evidence="5 8" key="2">
    <citation type="submission" date="2019-10" db="EMBL/GenBank/DDBJ databases">
        <title>Prolixibacter strains distinguished by the presence of nitrate reductase genes were adept at nitrate-dependent anaerobic corrosion of metallic iron and carbon steel.</title>
        <authorList>
            <person name="Iino T."/>
            <person name="Shono N."/>
            <person name="Ito K."/>
            <person name="Nakamura R."/>
            <person name="Sueoka K."/>
            <person name="Harayama S."/>
            <person name="Ohkuma M."/>
        </authorList>
    </citation>
    <scope>NUCLEOTIDE SEQUENCE [LARGE SCALE GENOMIC DNA]</scope>
    <source>
        <strain evidence="5 8">MIC1-1</strain>
    </source>
</reference>
<dbReference type="RefSeq" id="WP_106541753.1">
    <property type="nucleotide sequence ID" value="NZ_BLAU01000001.1"/>
</dbReference>
<accession>A0A2P8CG25</accession>
<evidence type="ECO:0000313" key="6">
    <source>
        <dbReference type="EMBL" id="PSK83930.1"/>
    </source>
</evidence>
<dbReference type="InterPro" id="IPR005632">
    <property type="entry name" value="Chaperone_Skp"/>
</dbReference>
<dbReference type="GO" id="GO:0050821">
    <property type="term" value="P:protein stabilization"/>
    <property type="evidence" value="ECO:0007669"/>
    <property type="project" value="TreeGrafter"/>
</dbReference>
<keyword evidence="3" id="KW-0175">Coiled coil</keyword>
<dbReference type="GO" id="GO:0005829">
    <property type="term" value="C:cytosol"/>
    <property type="evidence" value="ECO:0007669"/>
    <property type="project" value="TreeGrafter"/>
</dbReference>
<dbReference type="InterPro" id="IPR024930">
    <property type="entry name" value="Skp_dom_sf"/>
</dbReference>